<evidence type="ECO:0000313" key="4">
    <source>
        <dbReference type="Proteomes" id="UP001500121"/>
    </source>
</evidence>
<keyword evidence="2" id="KW-1133">Transmembrane helix</keyword>
<reference evidence="4" key="1">
    <citation type="journal article" date="2019" name="Int. J. Syst. Evol. Microbiol.">
        <title>The Global Catalogue of Microorganisms (GCM) 10K type strain sequencing project: providing services to taxonomists for standard genome sequencing and annotation.</title>
        <authorList>
            <consortium name="The Broad Institute Genomics Platform"/>
            <consortium name="The Broad Institute Genome Sequencing Center for Infectious Disease"/>
            <person name="Wu L."/>
            <person name="Ma J."/>
        </authorList>
    </citation>
    <scope>NUCLEOTIDE SEQUENCE [LARGE SCALE GENOMIC DNA]</scope>
    <source>
        <strain evidence="4">JCM 19015</strain>
    </source>
</reference>
<sequence length="111" mass="11668">MRDRRGATLRTMTPFDPETGMRVEEAPAAGATAARDTRPRRQPNPFLLALTAIWLLAGASGLLAWRTGVGTDAVQGDPIALLLATICVLTAVAAGVAHLAVLAVGWRPPEE</sequence>
<accession>A0ABP8Z606</accession>
<feature type="region of interest" description="Disordered" evidence="1">
    <location>
        <begin position="1"/>
        <end position="41"/>
    </location>
</feature>
<dbReference type="EMBL" id="BAABLP010000004">
    <property type="protein sequence ID" value="GAA4747528.1"/>
    <property type="molecule type" value="Genomic_DNA"/>
</dbReference>
<keyword evidence="2" id="KW-0812">Transmembrane</keyword>
<gene>
    <name evidence="3" type="ORF">GCM10025783_19560</name>
</gene>
<evidence type="ECO:0000313" key="3">
    <source>
        <dbReference type="EMBL" id="GAA4747528.1"/>
    </source>
</evidence>
<protein>
    <submittedName>
        <fullName evidence="3">Uncharacterized protein</fullName>
    </submittedName>
</protein>
<keyword evidence="2" id="KW-0472">Membrane</keyword>
<comment type="caution">
    <text evidence="3">The sequence shown here is derived from an EMBL/GenBank/DDBJ whole genome shotgun (WGS) entry which is preliminary data.</text>
</comment>
<evidence type="ECO:0000256" key="2">
    <source>
        <dbReference type="SAM" id="Phobius"/>
    </source>
</evidence>
<dbReference type="Proteomes" id="UP001500121">
    <property type="component" value="Unassembled WGS sequence"/>
</dbReference>
<name>A0ABP8Z606_9MICO</name>
<keyword evidence="4" id="KW-1185">Reference proteome</keyword>
<proteinExistence type="predicted"/>
<organism evidence="3 4">
    <name type="scientific">Amnibacterium soli</name>
    <dbReference type="NCBI Taxonomy" id="1282736"/>
    <lineage>
        <taxon>Bacteria</taxon>
        <taxon>Bacillati</taxon>
        <taxon>Actinomycetota</taxon>
        <taxon>Actinomycetes</taxon>
        <taxon>Micrococcales</taxon>
        <taxon>Microbacteriaceae</taxon>
        <taxon>Amnibacterium</taxon>
    </lineage>
</organism>
<feature type="transmembrane region" description="Helical" evidence="2">
    <location>
        <begin position="79"/>
        <end position="106"/>
    </location>
</feature>
<evidence type="ECO:0000256" key="1">
    <source>
        <dbReference type="SAM" id="MobiDB-lite"/>
    </source>
</evidence>
<feature type="transmembrane region" description="Helical" evidence="2">
    <location>
        <begin position="46"/>
        <end position="67"/>
    </location>
</feature>